<dbReference type="Gene3D" id="1.10.287.130">
    <property type="match status" value="1"/>
</dbReference>
<dbReference type="AlphaFoldDB" id="A0A2D3WAS9"/>
<accession>A0A2D3WAS9</accession>
<evidence type="ECO:0000256" key="3">
    <source>
        <dbReference type="ARBA" id="ARBA00022553"/>
    </source>
</evidence>
<dbReference type="NCBIfam" id="TIGR00229">
    <property type="entry name" value="sensory_box"/>
    <property type="match status" value="1"/>
</dbReference>
<evidence type="ECO:0000256" key="7">
    <source>
        <dbReference type="ARBA" id="ARBA00022840"/>
    </source>
</evidence>
<evidence type="ECO:0000256" key="9">
    <source>
        <dbReference type="SAM" id="Phobius"/>
    </source>
</evidence>
<dbReference type="PROSITE" id="PS50109">
    <property type="entry name" value="HIS_KIN"/>
    <property type="match status" value="1"/>
</dbReference>
<keyword evidence="3" id="KW-0597">Phosphoprotein</keyword>
<dbReference type="InterPro" id="IPR036890">
    <property type="entry name" value="HATPase_C_sf"/>
</dbReference>
<dbReference type="Proteomes" id="UP000231638">
    <property type="component" value="Unassembled WGS sequence"/>
</dbReference>
<dbReference type="GO" id="GO:0000155">
    <property type="term" value="F:phosphorelay sensor kinase activity"/>
    <property type="evidence" value="ECO:0007669"/>
    <property type="project" value="InterPro"/>
</dbReference>
<dbReference type="Gene3D" id="3.30.565.10">
    <property type="entry name" value="Histidine kinase-like ATPase, C-terminal domain"/>
    <property type="match status" value="1"/>
</dbReference>
<keyword evidence="7" id="KW-0067">ATP-binding</keyword>
<gene>
    <name evidence="12" type="ORF">CFH80_08090</name>
</gene>
<dbReference type="SUPFAM" id="SSF55785">
    <property type="entry name" value="PYP-like sensor domain (PAS domain)"/>
    <property type="match status" value="1"/>
</dbReference>
<keyword evidence="9" id="KW-0472">Membrane</keyword>
<keyword evidence="5" id="KW-0547">Nucleotide-binding</keyword>
<reference evidence="12 13" key="1">
    <citation type="journal article" date="2017" name="Front. Microbiol.">
        <title>Comparative Genomic Analysis of the Class Epsilonproteobacteria and Proposed Reclassification to Epsilonbacteraeota (phyl. nov.).</title>
        <authorList>
            <person name="Waite D.W."/>
            <person name="Vanwonterghem I."/>
            <person name="Rinke C."/>
            <person name="Parks D.H."/>
            <person name="Zhang Y."/>
            <person name="Takai K."/>
            <person name="Sievert S.M."/>
            <person name="Simon J."/>
            <person name="Campbell B.J."/>
            <person name="Hanson T.E."/>
            <person name="Woyke T."/>
            <person name="Klotz M.G."/>
            <person name="Hugenholtz P."/>
        </authorList>
    </citation>
    <scope>NUCLEOTIDE SEQUENCE [LARGE SCALE GENOMIC DNA]</scope>
    <source>
        <strain evidence="12">UBA11420</strain>
    </source>
</reference>
<evidence type="ECO:0000313" key="12">
    <source>
        <dbReference type="EMBL" id="DAB35827.1"/>
    </source>
</evidence>
<protein>
    <recommendedName>
        <fullName evidence="2">histidine kinase</fullName>
        <ecNumber evidence="2">2.7.13.3</ecNumber>
    </recommendedName>
</protein>
<evidence type="ECO:0000256" key="8">
    <source>
        <dbReference type="ARBA" id="ARBA00023012"/>
    </source>
</evidence>
<dbReference type="InterPro" id="IPR035965">
    <property type="entry name" value="PAS-like_dom_sf"/>
</dbReference>
<feature type="transmembrane region" description="Helical" evidence="9">
    <location>
        <begin position="177"/>
        <end position="195"/>
    </location>
</feature>
<dbReference type="InterPro" id="IPR036097">
    <property type="entry name" value="HisK_dim/P_sf"/>
</dbReference>
<evidence type="ECO:0000256" key="2">
    <source>
        <dbReference type="ARBA" id="ARBA00012438"/>
    </source>
</evidence>
<dbReference type="PROSITE" id="PS50112">
    <property type="entry name" value="PAS"/>
    <property type="match status" value="1"/>
</dbReference>
<name>A0A2D3WAS9_9BACT</name>
<feature type="domain" description="PAS" evidence="11">
    <location>
        <begin position="212"/>
        <end position="257"/>
    </location>
</feature>
<dbReference type="Pfam" id="PF13426">
    <property type="entry name" value="PAS_9"/>
    <property type="match status" value="1"/>
</dbReference>
<dbReference type="EMBL" id="DLUG01000211">
    <property type="protein sequence ID" value="DAB35827.1"/>
    <property type="molecule type" value="Genomic_DNA"/>
</dbReference>
<dbReference type="InterPro" id="IPR000014">
    <property type="entry name" value="PAS"/>
</dbReference>
<dbReference type="SUPFAM" id="SSF55874">
    <property type="entry name" value="ATPase domain of HSP90 chaperone/DNA topoisomerase II/histidine kinase"/>
    <property type="match status" value="1"/>
</dbReference>
<dbReference type="CDD" id="cd00130">
    <property type="entry name" value="PAS"/>
    <property type="match status" value="1"/>
</dbReference>
<dbReference type="Gene3D" id="3.30.450.20">
    <property type="entry name" value="PAS domain"/>
    <property type="match status" value="1"/>
</dbReference>
<keyword evidence="8" id="KW-0902">Two-component regulatory system</keyword>
<dbReference type="SUPFAM" id="SSF47384">
    <property type="entry name" value="Homodimeric domain of signal transducing histidine kinase"/>
    <property type="match status" value="1"/>
</dbReference>
<proteinExistence type="predicted"/>
<evidence type="ECO:0000256" key="4">
    <source>
        <dbReference type="ARBA" id="ARBA00022679"/>
    </source>
</evidence>
<comment type="caution">
    <text evidence="12">The sequence shown here is derived from an EMBL/GenBank/DDBJ whole genome shotgun (WGS) entry which is preliminary data.</text>
</comment>
<evidence type="ECO:0000259" key="11">
    <source>
        <dbReference type="PROSITE" id="PS50112"/>
    </source>
</evidence>
<keyword evidence="4" id="KW-0808">Transferase</keyword>
<organism evidence="12 13">
    <name type="scientific">Sulfurospirillum cavolei</name>
    <dbReference type="NCBI Taxonomy" id="366522"/>
    <lineage>
        <taxon>Bacteria</taxon>
        <taxon>Pseudomonadati</taxon>
        <taxon>Campylobacterota</taxon>
        <taxon>Epsilonproteobacteria</taxon>
        <taxon>Campylobacterales</taxon>
        <taxon>Sulfurospirillaceae</taxon>
        <taxon>Sulfurospirillum</taxon>
    </lineage>
</organism>
<dbReference type="EC" id="2.7.13.3" evidence="2"/>
<evidence type="ECO:0000313" key="13">
    <source>
        <dbReference type="Proteomes" id="UP000231638"/>
    </source>
</evidence>
<evidence type="ECO:0000256" key="6">
    <source>
        <dbReference type="ARBA" id="ARBA00022777"/>
    </source>
</evidence>
<dbReference type="InterPro" id="IPR004358">
    <property type="entry name" value="Sig_transdc_His_kin-like_C"/>
</dbReference>
<dbReference type="PANTHER" id="PTHR43065:SF10">
    <property type="entry name" value="PEROXIDE STRESS-ACTIVATED HISTIDINE KINASE MAK3"/>
    <property type="match status" value="1"/>
</dbReference>
<dbReference type="InterPro" id="IPR005467">
    <property type="entry name" value="His_kinase_dom"/>
</dbReference>
<sequence>MTNNPSVFLKNEGFSMTQTISFTRRYIVALLIIACLSVLAYYNMNHLISNQSNDGKIINLSSKQGMLSQQIALFAIYYKTENLRTNIAAMEEAHQLLISFPMTDELKKIYFDEPYKLDKNVQAYLFHAKRFEENRDGRSLTYILQNAQKLLEALDLATAVYVKTTEETTIKLKNVEFYIFIFTLITLLFEALFIFRPANKKIIEFTQEIFRQQDYANSVIESNSNAIITLNYQLRVKTFNQMAEKIFGYTKEEMLDQLFFDKAIPMRYMHMLTKDTRKVTLRDILAIENKEEVKTIEGVNKNGDLIPIRLSIATSGQHSAVLIIISIQDISKETLKDKIMMQQSKFAALGEMIAIIAHQWRQPLAQLSFNCMYIRNKLKDPDLIEETAKNEEIIQFMSETITNFENFYKHTDSTLFSPNVSIVQALNLLDSSIRQNAIRVTKNLLGESSVYGNSNSLAQVILSIIQNSIDIFKNLPIEHPHIDITLTCDEKDVFISISDNAGGIQEAHIGDIFKPFHSNKIKPSTGIGLYMSKLIIENQFHGLINAYNRENGATFSIQLPKK</sequence>
<dbReference type="Pfam" id="PF02518">
    <property type="entry name" value="HATPase_c"/>
    <property type="match status" value="1"/>
</dbReference>
<dbReference type="InterPro" id="IPR003594">
    <property type="entry name" value="HATPase_dom"/>
</dbReference>
<evidence type="ECO:0000256" key="1">
    <source>
        <dbReference type="ARBA" id="ARBA00000085"/>
    </source>
</evidence>
<dbReference type="GO" id="GO:0005524">
    <property type="term" value="F:ATP binding"/>
    <property type="evidence" value="ECO:0007669"/>
    <property type="project" value="UniProtKB-KW"/>
</dbReference>
<keyword evidence="9" id="KW-1133">Transmembrane helix</keyword>
<dbReference type="SMART" id="SM00387">
    <property type="entry name" value="HATPase_c"/>
    <property type="match status" value="1"/>
</dbReference>
<evidence type="ECO:0000256" key="5">
    <source>
        <dbReference type="ARBA" id="ARBA00022741"/>
    </source>
</evidence>
<dbReference type="STRING" id="366522.GCA_001548055_01871"/>
<feature type="transmembrane region" description="Helical" evidence="9">
    <location>
        <begin position="26"/>
        <end position="44"/>
    </location>
</feature>
<comment type="catalytic activity">
    <reaction evidence="1">
        <text>ATP + protein L-histidine = ADP + protein N-phospho-L-histidine.</text>
        <dbReference type="EC" id="2.7.13.3"/>
    </reaction>
</comment>
<dbReference type="PRINTS" id="PR00344">
    <property type="entry name" value="BCTRLSENSOR"/>
</dbReference>
<dbReference type="SMART" id="SM00091">
    <property type="entry name" value="PAS"/>
    <property type="match status" value="1"/>
</dbReference>
<keyword evidence="6 12" id="KW-0418">Kinase</keyword>
<evidence type="ECO:0000259" key="10">
    <source>
        <dbReference type="PROSITE" id="PS50109"/>
    </source>
</evidence>
<feature type="domain" description="Histidine kinase" evidence="10">
    <location>
        <begin position="355"/>
        <end position="562"/>
    </location>
</feature>
<keyword evidence="9" id="KW-0812">Transmembrane</keyword>
<dbReference type="PANTHER" id="PTHR43065">
    <property type="entry name" value="SENSOR HISTIDINE KINASE"/>
    <property type="match status" value="1"/>
</dbReference>